<feature type="compositionally biased region" description="Polar residues" evidence="1">
    <location>
        <begin position="258"/>
        <end position="299"/>
    </location>
</feature>
<dbReference type="EMBL" id="AMQM01004301">
    <property type="status" value="NOT_ANNOTATED_CDS"/>
    <property type="molecule type" value="Genomic_DNA"/>
</dbReference>
<dbReference type="HOGENOM" id="CLU_590910_0_0_1"/>
<keyword evidence="2" id="KW-1133">Transmembrane helix</keyword>
<accession>T1FTA1</accession>
<evidence type="ECO:0000313" key="5">
    <source>
        <dbReference type="Proteomes" id="UP000015101"/>
    </source>
</evidence>
<sequence length="463" mass="50469">MIVLTFFKEDISWNFKGLNSSKHTVHVIGWDLFAIEFGHCNSNARHFTATPSRRRLLATRSTNREQALLCLLFSVMVGVACLLSAILCCVCCRWKSASKKGTFNVAHDHADGKTKNPIRLFLGKKKSDKEHETLLGEMNSKGDIYKPSPNISGSGIAAVSRPYSSPRSVRHEFARGSITGGTVKSGNNNSSTLTTPSSTLNHPNINTNNPSNTPTNAQVVGLYLSQAPKSRWSRASDAVPWPIPPSTVSTLEHVPPHSTGTGRSNAQNQQMPIISEGPSTFLSNLPSDQVAPTQAQHSPTKPKLYLPSLQQQQQSTPQQQFPQQQFQSSPTDYLFNRDSVSPTTRSAELSEDTNSTEEAPPIFRRSPNVSKLSNNSSPSFQTDNTPQRQTFPVTNIPPTNLAVSSYISGVPVVSPRMMINSPPVVPAPASSPWPVRDSQVPTMIDESSVVVNSNGSTAWNRRA</sequence>
<dbReference type="EnsemblMetazoa" id="HelroT191757">
    <property type="protein sequence ID" value="HelroP191757"/>
    <property type="gene ID" value="HelroG191757"/>
</dbReference>
<keyword evidence="2" id="KW-0812">Transmembrane</keyword>
<dbReference type="EMBL" id="KB096502">
    <property type="protein sequence ID" value="ESO04282.1"/>
    <property type="molecule type" value="Genomic_DNA"/>
</dbReference>
<organism evidence="4 5">
    <name type="scientific">Helobdella robusta</name>
    <name type="common">Californian leech</name>
    <dbReference type="NCBI Taxonomy" id="6412"/>
    <lineage>
        <taxon>Eukaryota</taxon>
        <taxon>Metazoa</taxon>
        <taxon>Spiralia</taxon>
        <taxon>Lophotrochozoa</taxon>
        <taxon>Annelida</taxon>
        <taxon>Clitellata</taxon>
        <taxon>Hirudinea</taxon>
        <taxon>Rhynchobdellida</taxon>
        <taxon>Glossiphoniidae</taxon>
        <taxon>Helobdella</taxon>
    </lineage>
</organism>
<dbReference type="GeneID" id="20212048"/>
<name>T1FTA1_HELRO</name>
<feature type="compositionally biased region" description="Polar residues" evidence="1">
    <location>
        <begin position="367"/>
        <end position="396"/>
    </location>
</feature>
<protein>
    <submittedName>
        <fullName evidence="3 4">Uncharacterized protein</fullName>
    </submittedName>
</protein>
<feature type="compositionally biased region" description="Low complexity" evidence="1">
    <location>
        <begin position="187"/>
        <end position="213"/>
    </location>
</feature>
<proteinExistence type="predicted"/>
<feature type="region of interest" description="Disordered" evidence="1">
    <location>
        <begin position="174"/>
        <end position="213"/>
    </location>
</feature>
<feature type="compositionally biased region" description="Polar residues" evidence="1">
    <location>
        <begin position="338"/>
        <end position="348"/>
    </location>
</feature>
<dbReference type="KEGG" id="hro:HELRODRAFT_191757"/>
<evidence type="ECO:0000313" key="3">
    <source>
        <dbReference type="EMBL" id="ESO04282.1"/>
    </source>
</evidence>
<keyword evidence="2" id="KW-0472">Membrane</keyword>
<feature type="compositionally biased region" description="Low complexity" evidence="1">
    <location>
        <begin position="306"/>
        <end position="331"/>
    </location>
</feature>
<dbReference type="Proteomes" id="UP000015101">
    <property type="component" value="Unassembled WGS sequence"/>
</dbReference>
<keyword evidence="5" id="KW-1185">Reference proteome</keyword>
<evidence type="ECO:0000256" key="2">
    <source>
        <dbReference type="SAM" id="Phobius"/>
    </source>
</evidence>
<dbReference type="CTD" id="20212048"/>
<evidence type="ECO:0000313" key="4">
    <source>
        <dbReference type="EnsemblMetazoa" id="HelroP191757"/>
    </source>
</evidence>
<evidence type="ECO:0000256" key="1">
    <source>
        <dbReference type="SAM" id="MobiDB-lite"/>
    </source>
</evidence>
<reference evidence="5" key="1">
    <citation type="submission" date="2012-12" db="EMBL/GenBank/DDBJ databases">
        <authorList>
            <person name="Hellsten U."/>
            <person name="Grimwood J."/>
            <person name="Chapman J.A."/>
            <person name="Shapiro H."/>
            <person name="Aerts A."/>
            <person name="Otillar R.P."/>
            <person name="Terry A.Y."/>
            <person name="Boore J.L."/>
            <person name="Simakov O."/>
            <person name="Marletaz F."/>
            <person name="Cho S.-J."/>
            <person name="Edsinger-Gonzales E."/>
            <person name="Havlak P."/>
            <person name="Kuo D.-H."/>
            <person name="Larsson T."/>
            <person name="Lv J."/>
            <person name="Arendt D."/>
            <person name="Savage R."/>
            <person name="Osoegawa K."/>
            <person name="de Jong P."/>
            <person name="Lindberg D.R."/>
            <person name="Seaver E.C."/>
            <person name="Weisblat D.A."/>
            <person name="Putnam N.H."/>
            <person name="Grigoriev I.V."/>
            <person name="Rokhsar D.S."/>
        </authorList>
    </citation>
    <scope>NUCLEOTIDE SEQUENCE</scope>
</reference>
<dbReference type="AlphaFoldDB" id="T1FTA1"/>
<reference evidence="4" key="3">
    <citation type="submission" date="2015-06" db="UniProtKB">
        <authorList>
            <consortium name="EnsemblMetazoa"/>
        </authorList>
    </citation>
    <scope>IDENTIFICATION</scope>
</reference>
<feature type="transmembrane region" description="Helical" evidence="2">
    <location>
        <begin position="67"/>
        <end position="87"/>
    </location>
</feature>
<dbReference type="RefSeq" id="XP_009017551.1">
    <property type="nucleotide sequence ID" value="XM_009019303.1"/>
</dbReference>
<reference evidence="3 5" key="2">
    <citation type="journal article" date="2013" name="Nature">
        <title>Insights into bilaterian evolution from three spiralian genomes.</title>
        <authorList>
            <person name="Simakov O."/>
            <person name="Marletaz F."/>
            <person name="Cho S.J."/>
            <person name="Edsinger-Gonzales E."/>
            <person name="Havlak P."/>
            <person name="Hellsten U."/>
            <person name="Kuo D.H."/>
            <person name="Larsson T."/>
            <person name="Lv J."/>
            <person name="Arendt D."/>
            <person name="Savage R."/>
            <person name="Osoegawa K."/>
            <person name="de Jong P."/>
            <person name="Grimwood J."/>
            <person name="Chapman J.A."/>
            <person name="Shapiro H."/>
            <person name="Aerts A."/>
            <person name="Otillar R.P."/>
            <person name="Terry A.Y."/>
            <person name="Boore J.L."/>
            <person name="Grigoriev I.V."/>
            <person name="Lindberg D.R."/>
            <person name="Seaver E.C."/>
            <person name="Weisblat D.A."/>
            <person name="Putnam N.H."/>
            <person name="Rokhsar D.S."/>
        </authorList>
    </citation>
    <scope>NUCLEOTIDE SEQUENCE</scope>
</reference>
<feature type="region of interest" description="Disordered" evidence="1">
    <location>
        <begin position="246"/>
        <end position="396"/>
    </location>
</feature>
<dbReference type="InParanoid" id="T1FTA1"/>
<gene>
    <name evidence="4" type="primary">20212048</name>
    <name evidence="3" type="ORF">HELRODRAFT_191757</name>
</gene>